<feature type="region of interest" description="Disordered" evidence="1">
    <location>
        <begin position="281"/>
        <end position="388"/>
    </location>
</feature>
<feature type="region of interest" description="Disordered" evidence="1">
    <location>
        <begin position="29"/>
        <end position="54"/>
    </location>
</feature>
<evidence type="ECO:0000256" key="2">
    <source>
        <dbReference type="SAM" id="SignalP"/>
    </source>
</evidence>
<keyword evidence="4" id="KW-1185">Reference proteome</keyword>
<name>A0A0L0V8H4_9BASI</name>
<feature type="compositionally biased region" description="Polar residues" evidence="1">
    <location>
        <begin position="364"/>
        <end position="378"/>
    </location>
</feature>
<sequence length="423" mass="45778">MYTGLGPHLITIHVGLWMIWTASVDATWPESSSRPPRPWALVNAGDTSNLSRAPPQEHQSIAVQMAALPSANPCLRVRPEPMTGRTFMFNFFGKDEKQAPSPVSTDLALAIRPEPMPGRLVVTDVPGNACGQGDAISGPSTDLCLATPPSQVARVISDRIDSASFDSYQTGVAAADPLTTQSLGSTPVACNDAGKTVNYAPSTSNHPDSISPLNGDHSTKIPTPFHHQELHSDPNLHHERQPKKHHGDHQTPEGQDSSVYTRSGQNTFPVSWFTERGLDPWNMFPRKGGTSNQKQTLNGNTEASPLPGEMNALAVASQGSQNKEIMPDGSSLKRPIRLSPYRDSDAEADIQSRPAKRREIDQLLTESRTQSPSIQTGIQIGDEDPSAPVKQTLSEIIQRSAQGFNHGAISSSSFFTQLFEDEV</sequence>
<feature type="region of interest" description="Disordered" evidence="1">
    <location>
        <begin position="199"/>
        <end position="264"/>
    </location>
</feature>
<dbReference type="AlphaFoldDB" id="A0A0L0V8H4"/>
<feature type="compositionally biased region" description="Polar residues" evidence="1">
    <location>
        <begin position="45"/>
        <end position="54"/>
    </location>
</feature>
<organism evidence="3 4">
    <name type="scientific">Puccinia striiformis f. sp. tritici PST-78</name>
    <dbReference type="NCBI Taxonomy" id="1165861"/>
    <lineage>
        <taxon>Eukaryota</taxon>
        <taxon>Fungi</taxon>
        <taxon>Dikarya</taxon>
        <taxon>Basidiomycota</taxon>
        <taxon>Pucciniomycotina</taxon>
        <taxon>Pucciniomycetes</taxon>
        <taxon>Pucciniales</taxon>
        <taxon>Pucciniaceae</taxon>
        <taxon>Puccinia</taxon>
    </lineage>
</organism>
<keyword evidence="2" id="KW-0732">Signal</keyword>
<evidence type="ECO:0000256" key="1">
    <source>
        <dbReference type="SAM" id="MobiDB-lite"/>
    </source>
</evidence>
<feature type="compositionally biased region" description="Polar residues" evidence="1">
    <location>
        <begin position="289"/>
        <end position="303"/>
    </location>
</feature>
<reference evidence="4" key="1">
    <citation type="submission" date="2014-03" db="EMBL/GenBank/DDBJ databases">
        <title>The Genome Sequence of Puccinia striiformis f. sp. tritici PST-78.</title>
        <authorList>
            <consortium name="The Broad Institute Genome Sequencing Platform"/>
            <person name="Cuomo C."/>
            <person name="Hulbert S."/>
            <person name="Chen X."/>
            <person name="Walker B."/>
            <person name="Young S.K."/>
            <person name="Zeng Q."/>
            <person name="Gargeya S."/>
            <person name="Fitzgerald M."/>
            <person name="Haas B."/>
            <person name="Abouelleil A."/>
            <person name="Alvarado L."/>
            <person name="Arachchi H.M."/>
            <person name="Berlin A.M."/>
            <person name="Chapman S.B."/>
            <person name="Goldberg J."/>
            <person name="Griggs A."/>
            <person name="Gujja S."/>
            <person name="Hansen M."/>
            <person name="Howarth C."/>
            <person name="Imamovic A."/>
            <person name="Larimer J."/>
            <person name="McCowan C."/>
            <person name="Montmayeur A."/>
            <person name="Murphy C."/>
            <person name="Neiman D."/>
            <person name="Pearson M."/>
            <person name="Priest M."/>
            <person name="Roberts A."/>
            <person name="Saif S."/>
            <person name="Shea T."/>
            <person name="Sisk P."/>
            <person name="Sykes S."/>
            <person name="Wortman J."/>
            <person name="Nusbaum C."/>
            <person name="Birren B."/>
        </authorList>
    </citation>
    <scope>NUCLEOTIDE SEQUENCE [LARGE SCALE GENOMIC DNA]</scope>
    <source>
        <strain evidence="4">race PST-78</strain>
    </source>
</reference>
<comment type="caution">
    <text evidence="3">The sequence shown here is derived from an EMBL/GenBank/DDBJ whole genome shotgun (WGS) entry which is preliminary data.</text>
</comment>
<evidence type="ECO:0000313" key="3">
    <source>
        <dbReference type="EMBL" id="KNE95481.1"/>
    </source>
</evidence>
<evidence type="ECO:0000313" key="4">
    <source>
        <dbReference type="Proteomes" id="UP000054564"/>
    </source>
</evidence>
<dbReference type="Proteomes" id="UP000054564">
    <property type="component" value="Unassembled WGS sequence"/>
</dbReference>
<feature type="chain" id="PRO_5005549628" evidence="2">
    <location>
        <begin position="27"/>
        <end position="423"/>
    </location>
</feature>
<proteinExistence type="predicted"/>
<dbReference type="EMBL" id="AJIL01000096">
    <property type="protein sequence ID" value="KNE95481.1"/>
    <property type="molecule type" value="Genomic_DNA"/>
</dbReference>
<feature type="compositionally biased region" description="Basic and acidic residues" evidence="1">
    <location>
        <begin position="226"/>
        <end position="239"/>
    </location>
</feature>
<feature type="compositionally biased region" description="Polar residues" evidence="1">
    <location>
        <begin position="199"/>
        <end position="212"/>
    </location>
</feature>
<feature type="signal peptide" evidence="2">
    <location>
        <begin position="1"/>
        <end position="26"/>
    </location>
</feature>
<feature type="compositionally biased region" description="Polar residues" evidence="1">
    <location>
        <begin position="252"/>
        <end position="264"/>
    </location>
</feature>
<accession>A0A0L0V8H4</accession>
<protein>
    <submittedName>
        <fullName evidence="3">Uncharacterized protein</fullName>
    </submittedName>
</protein>
<gene>
    <name evidence="3" type="ORF">PSTG_11193</name>
</gene>